<dbReference type="Pfam" id="PF05024">
    <property type="entry name" value="Gpi1"/>
    <property type="match status" value="1"/>
</dbReference>
<feature type="transmembrane region" description="Helical" evidence="1">
    <location>
        <begin position="154"/>
        <end position="172"/>
    </location>
</feature>
<feature type="transmembrane region" description="Helical" evidence="1">
    <location>
        <begin position="396"/>
        <end position="422"/>
    </location>
</feature>
<keyword evidence="1" id="KW-1133">Transmembrane helix</keyword>
<dbReference type="PANTHER" id="PTHR21329:SF3">
    <property type="entry name" value="PHOSPHATIDYLINOSITOL N-ACETYLGLUCOSAMINYLTRANSFERASE SUBUNIT Q"/>
    <property type="match status" value="1"/>
</dbReference>
<accession>A0A0P4WER0</accession>
<dbReference type="InterPro" id="IPR007720">
    <property type="entry name" value="PigQ/GPI1"/>
</dbReference>
<dbReference type="GO" id="GO:0005783">
    <property type="term" value="C:endoplasmic reticulum"/>
    <property type="evidence" value="ECO:0007669"/>
    <property type="project" value="TreeGrafter"/>
</dbReference>
<evidence type="ECO:0000313" key="2">
    <source>
        <dbReference type="EMBL" id="JAI59524.1"/>
    </source>
</evidence>
<reference evidence="2" key="1">
    <citation type="submission" date="2015-09" db="EMBL/GenBank/DDBJ databases">
        <title>Scylla olivacea transcriptome.</title>
        <authorList>
            <person name="Ikhwanuddin M."/>
        </authorList>
    </citation>
    <scope>NUCLEOTIDE SEQUENCE</scope>
</reference>
<proteinExistence type="predicted"/>
<organism evidence="2">
    <name type="scientific">Scylla olivacea</name>
    <name type="common">Orange mud crab</name>
    <name type="synonym">Cancer olivacea</name>
    <dbReference type="NCBI Taxonomy" id="85551"/>
    <lineage>
        <taxon>Eukaryota</taxon>
        <taxon>Metazoa</taxon>
        <taxon>Ecdysozoa</taxon>
        <taxon>Arthropoda</taxon>
        <taxon>Crustacea</taxon>
        <taxon>Multicrustacea</taxon>
        <taxon>Malacostraca</taxon>
        <taxon>Eumalacostraca</taxon>
        <taxon>Eucarida</taxon>
        <taxon>Decapoda</taxon>
        <taxon>Pleocyemata</taxon>
        <taxon>Brachyura</taxon>
        <taxon>Eubrachyura</taxon>
        <taxon>Portunoidea</taxon>
        <taxon>Portunidae</taxon>
        <taxon>Portuninae</taxon>
        <taxon>Scylla</taxon>
    </lineage>
</organism>
<dbReference type="GO" id="GO:0006506">
    <property type="term" value="P:GPI anchor biosynthetic process"/>
    <property type="evidence" value="ECO:0007669"/>
    <property type="project" value="InterPro"/>
</dbReference>
<dbReference type="EMBL" id="GDRN01095436">
    <property type="protein sequence ID" value="JAI59524.1"/>
    <property type="molecule type" value="Transcribed_RNA"/>
</dbReference>
<name>A0A0P4WER0_SCYOL</name>
<evidence type="ECO:0008006" key="3">
    <source>
        <dbReference type="Google" id="ProtNLM"/>
    </source>
</evidence>
<feature type="transmembrane region" description="Helical" evidence="1">
    <location>
        <begin position="224"/>
        <end position="246"/>
    </location>
</feature>
<dbReference type="PANTHER" id="PTHR21329">
    <property type="entry name" value="PHOSPHATIDYLINOSITOL N-ACETYLGLUCOSAMINYLTRANSFERASE SUBUNIT Q-RELATED"/>
    <property type="match status" value="1"/>
</dbReference>
<protein>
    <recommendedName>
        <fullName evidence="3">Phosphatidylinositol N-acetylglucosaminyltransferase subunit Q</fullName>
    </recommendedName>
</protein>
<evidence type="ECO:0000256" key="1">
    <source>
        <dbReference type="SAM" id="Phobius"/>
    </source>
</evidence>
<keyword evidence="1" id="KW-0472">Membrane</keyword>
<sequence length="529" mass="59160">MDSGCVSLLVPKQLQGHKDAFLRGTFASSASAEQNRTAYVIVVTRTDVSCDASVGYISNKPNMKSDPHTSSVWVTLRTHSHVSLTSLKILGQPVPLSEVNLVFYDLNEICQSELISRKYPYVKEKDHANDVVPYFIHCVQSDAKEHHPKRRNELLLLLLWAVVRLFLAVSWMPKILFEAFHSFLRNHLDYSSSFLQQILLRICQIKKIQDDVRAGKSSLLCGRLLTMIAIDVLAGVCVACIISSYASVGDMYSSFCSWTKLLAATVHRLLDWLSGAPAGLKLNQPLTQALSAFFSYHVHLWILYLELADPVLRGVAWVLVWVGMCGASVQVAILSDLLDLATLHLHCFYIYGARLYNLQTSLLGSQWRAFRGRKWNPLKQRVDTYDAGGAISLRRVLTAVVFTLVVFLLPTTTIYYLVFVLLRISLKLARGLLAGIVWALNINPLYLVLLNISGSNRVKGDIYFSTLTDQQQGEAVEENCEGPLLLSLCTWPSSLSHILTDASPNTFPSRPSPNWSFILSSIMFGQHLL</sequence>
<feature type="transmembrane region" description="Helical" evidence="1">
    <location>
        <begin position="428"/>
        <end position="449"/>
    </location>
</feature>
<dbReference type="AlphaFoldDB" id="A0A0P4WER0"/>
<dbReference type="GO" id="GO:0016020">
    <property type="term" value="C:membrane"/>
    <property type="evidence" value="ECO:0007669"/>
    <property type="project" value="InterPro"/>
</dbReference>
<keyword evidence="1" id="KW-0812">Transmembrane</keyword>